<evidence type="ECO:0000256" key="8">
    <source>
        <dbReference type="ARBA" id="ARBA00022670"/>
    </source>
</evidence>
<dbReference type="Pfam" id="PF00883">
    <property type="entry name" value="Peptidase_M17"/>
    <property type="match status" value="1"/>
</dbReference>
<keyword evidence="7" id="KW-0031">Aminopeptidase</keyword>
<evidence type="ECO:0000256" key="1">
    <source>
        <dbReference type="ARBA" id="ARBA00000135"/>
    </source>
</evidence>
<dbReference type="InterPro" id="IPR011356">
    <property type="entry name" value="Leucine_aapep/pepB"/>
</dbReference>
<dbReference type="Proteomes" id="UP000887567">
    <property type="component" value="Unplaced"/>
</dbReference>
<dbReference type="PANTHER" id="PTHR11963:SF23">
    <property type="entry name" value="CYTOSOL AMINOPEPTIDASE"/>
    <property type="match status" value="1"/>
</dbReference>
<dbReference type="EC" id="3.4.11.5" evidence="5"/>
<keyword evidence="8" id="KW-0645">Protease</keyword>
<comment type="similarity">
    <text evidence="3">Belongs to the peptidase M17 family.</text>
</comment>
<dbReference type="Gene3D" id="3.40.630.10">
    <property type="entry name" value="Zn peptidases"/>
    <property type="match status" value="1"/>
</dbReference>
<accession>A0A913XQM3</accession>
<dbReference type="GO" id="GO:0005737">
    <property type="term" value="C:cytoplasm"/>
    <property type="evidence" value="ECO:0007669"/>
    <property type="project" value="InterPro"/>
</dbReference>
<evidence type="ECO:0000256" key="2">
    <source>
        <dbReference type="ARBA" id="ARBA00001585"/>
    </source>
</evidence>
<evidence type="ECO:0000256" key="18">
    <source>
        <dbReference type="ARBA" id="ARBA00047881"/>
    </source>
</evidence>
<evidence type="ECO:0000256" key="10">
    <source>
        <dbReference type="ARBA" id="ARBA00023511"/>
    </source>
</evidence>
<dbReference type="Gene3D" id="3.40.220.10">
    <property type="entry name" value="Leucine Aminopeptidase, subunit E, domain 1"/>
    <property type="match status" value="1"/>
</dbReference>
<dbReference type="GeneID" id="110246183"/>
<evidence type="ECO:0000256" key="12">
    <source>
        <dbReference type="ARBA" id="ARBA00029605"/>
    </source>
</evidence>
<comment type="catalytic activity">
    <reaction evidence="1">
        <text>Release of an N-terminal amino acid, Xaa-|-Yaa-, in which Xaa is preferably Leu, but may be other amino acids including Pro although not Arg or Lys, and Yaa may be Pro. Amino acid amides and methyl esters are also readily hydrolyzed, but rates on arylamides are exceedingly low.</text>
        <dbReference type="EC" id="3.4.11.1"/>
    </reaction>
</comment>
<evidence type="ECO:0000256" key="19">
    <source>
        <dbReference type="ARBA" id="ARBA00049107"/>
    </source>
</evidence>
<evidence type="ECO:0000256" key="3">
    <source>
        <dbReference type="ARBA" id="ARBA00009528"/>
    </source>
</evidence>
<name>A0A913XQM3_EXADI</name>
<dbReference type="HAMAP" id="MF_00181">
    <property type="entry name" value="Cytosol_peptidase_M17"/>
    <property type="match status" value="1"/>
</dbReference>
<dbReference type="GO" id="GO:0030145">
    <property type="term" value="F:manganese ion binding"/>
    <property type="evidence" value="ECO:0007669"/>
    <property type="project" value="InterPro"/>
</dbReference>
<comment type="catalytic activity">
    <reaction evidence="18">
        <text>S-benzyl-L-cysteinylglycine + H2O = S-benzyl-L-cysteine + glycine</text>
        <dbReference type="Rhea" id="RHEA:62568"/>
        <dbReference type="ChEBI" id="CHEBI:15377"/>
        <dbReference type="ChEBI" id="CHEBI:57305"/>
        <dbReference type="ChEBI" id="CHEBI:145802"/>
        <dbReference type="ChEBI" id="CHEBI:145803"/>
    </reaction>
    <physiologicalReaction direction="left-to-right" evidence="18">
        <dbReference type="Rhea" id="RHEA:62569"/>
    </physiologicalReaction>
</comment>
<evidence type="ECO:0000256" key="13">
    <source>
        <dbReference type="ARBA" id="ARBA00030930"/>
    </source>
</evidence>
<proteinExistence type="inferred from homology"/>
<evidence type="ECO:0000256" key="4">
    <source>
        <dbReference type="ARBA" id="ARBA00012565"/>
    </source>
</evidence>
<comment type="function">
    <text evidence="17">Cytosolic metallopeptidase that catalyzes the removal of unsubstituted N-terminal hydrophobic amino acids from various peptides. The presence of Zn(2+) ions is essential for the peptidase activity, and the association with other cofactors can modulate the substrate spectificity of the enzyme. For instance, in the presence of Mn(2+), it displays a specific Cys-Gly hydrolyzing activity of Cys-Gly-S-conjugates. Involved in the metabolism of glutathione and in the degradation of glutathione S-conjugates, which may play a role in the control of the cell redox status.</text>
</comment>
<evidence type="ECO:0000256" key="6">
    <source>
        <dbReference type="ARBA" id="ARBA00014190"/>
    </source>
</evidence>
<dbReference type="SUPFAM" id="SSF53187">
    <property type="entry name" value="Zn-dependent exopeptidases"/>
    <property type="match status" value="1"/>
</dbReference>
<comment type="catalytic activity">
    <reaction evidence="10">
        <text>an S-substituted L-cysteinylglycine + H2O = an S-substituted L-cysteine + glycine</text>
        <dbReference type="Rhea" id="RHEA:60444"/>
        <dbReference type="ChEBI" id="CHEBI:15377"/>
        <dbReference type="ChEBI" id="CHEBI:57305"/>
        <dbReference type="ChEBI" id="CHEBI:58717"/>
        <dbReference type="ChEBI" id="CHEBI:143103"/>
        <dbReference type="EC" id="3.4.13.23"/>
    </reaction>
    <physiologicalReaction direction="left-to-right" evidence="10">
        <dbReference type="Rhea" id="RHEA:60445"/>
    </physiologicalReaction>
</comment>
<keyword evidence="9" id="KW-0378">Hydrolase</keyword>
<dbReference type="SUPFAM" id="SSF52949">
    <property type="entry name" value="Macro domain-like"/>
    <property type="match status" value="1"/>
</dbReference>
<dbReference type="PRINTS" id="PR00481">
    <property type="entry name" value="LAMNOPPTDASE"/>
</dbReference>
<dbReference type="RefSeq" id="XP_020908160.1">
    <property type="nucleotide sequence ID" value="XM_021052501.2"/>
</dbReference>
<feature type="domain" description="Cytosol aminopeptidase" evidence="20">
    <location>
        <begin position="375"/>
        <end position="382"/>
    </location>
</feature>
<evidence type="ECO:0000256" key="15">
    <source>
        <dbReference type="ARBA" id="ARBA00031564"/>
    </source>
</evidence>
<dbReference type="InterPro" id="IPR043472">
    <property type="entry name" value="Macro_dom-like"/>
</dbReference>
<evidence type="ECO:0000256" key="7">
    <source>
        <dbReference type="ARBA" id="ARBA00022438"/>
    </source>
</evidence>
<dbReference type="PANTHER" id="PTHR11963">
    <property type="entry name" value="LEUCINE AMINOPEPTIDASE-RELATED"/>
    <property type="match status" value="1"/>
</dbReference>
<comment type="catalytic activity">
    <reaction evidence="2">
        <text>Release of N-terminal proline from a peptide.</text>
        <dbReference type="EC" id="3.4.11.5"/>
    </reaction>
</comment>
<sequence>MAASIGIYRRFCFSLRPVLLQNRGLCSAPQGKHVIQNGVVLGAYEVDGEESAFKLTRTAAGFNSKTSGRFKEILKIAGFNGKLGNSKTFYGIDRDYPCVVAVGLGKELPSMDLDTAEEHEGAANVRHAAAAGARALRSAGVQVGEIEAFTDAQSAAEGSILSLYSFDKLKSPSKHKLPVELKLYGEGKNIDRTSHFRDAWDKGKIMANSQNFARDLSSTPANLMTPTIFTHTVKDRLGQLDNINIKVRGEEWARNMKMEAFLCVGKGSTEESLFMEITYTGSSDSSESPIVFVGKGVTFDSGGISIKPSAGMAQMKADMTGAATVCAAIEAIALLNLPVNVTVLTPLCENMVSGNAVKPGDVVKAMNGKTIEVDNTDAEGRLILADALCYADSLSPSVVIDVATLTGAIDVAIGQGAAGVFSNSRFLWHQIVQAGFRTGERMWRMPLFEHYKTQIKSDVADLKNVGKTRGAGACTAAAFLKEFTKCKHWAHLDIAGIMGHTDALPYLDKGFPGRPTRALVELVSKLTYSKIE</sequence>
<dbReference type="EC" id="3.4.13.23" evidence="11"/>
<evidence type="ECO:0000256" key="5">
    <source>
        <dbReference type="ARBA" id="ARBA00012568"/>
    </source>
</evidence>
<evidence type="ECO:0000256" key="17">
    <source>
        <dbReference type="ARBA" id="ARBA00045966"/>
    </source>
</evidence>
<evidence type="ECO:0000256" key="14">
    <source>
        <dbReference type="ARBA" id="ARBA00030997"/>
    </source>
</evidence>
<keyword evidence="22" id="KW-1185">Reference proteome</keyword>
<evidence type="ECO:0000256" key="9">
    <source>
        <dbReference type="ARBA" id="ARBA00022801"/>
    </source>
</evidence>
<evidence type="ECO:0000256" key="11">
    <source>
        <dbReference type="ARBA" id="ARBA00023625"/>
    </source>
</evidence>
<evidence type="ECO:0000256" key="16">
    <source>
        <dbReference type="ARBA" id="ARBA00033172"/>
    </source>
</evidence>
<evidence type="ECO:0000259" key="20">
    <source>
        <dbReference type="PROSITE" id="PS00631"/>
    </source>
</evidence>
<dbReference type="Pfam" id="PF02789">
    <property type="entry name" value="Peptidase_M17_N"/>
    <property type="match status" value="1"/>
</dbReference>
<dbReference type="AlphaFoldDB" id="A0A913XQM3"/>
<dbReference type="KEGG" id="epa:110246183"/>
<dbReference type="GO" id="GO:0070006">
    <property type="term" value="F:metalloaminopeptidase activity"/>
    <property type="evidence" value="ECO:0007669"/>
    <property type="project" value="InterPro"/>
</dbReference>
<protein>
    <recommendedName>
        <fullName evidence="6">Cytosol aminopeptidase</fullName>
        <ecNumber evidence="4">3.4.11.1</ecNumber>
        <ecNumber evidence="5">3.4.11.5</ecNumber>
        <ecNumber evidence="11">3.4.13.23</ecNumber>
    </recommendedName>
    <alternativeName>
        <fullName evidence="14">Cysteinylglycine-S-conjugate dipeptidase</fullName>
    </alternativeName>
    <alternativeName>
        <fullName evidence="15">Leucine aminopeptidase 3</fullName>
    </alternativeName>
    <alternativeName>
        <fullName evidence="16">Leucyl aminopeptidase</fullName>
    </alternativeName>
    <alternativeName>
        <fullName evidence="13">Proline aminopeptidase</fullName>
    </alternativeName>
    <alternativeName>
        <fullName evidence="12">Prolyl aminopeptidase</fullName>
    </alternativeName>
</protein>
<dbReference type="OrthoDB" id="412814at2759"/>
<dbReference type="OMA" id="WPMPLPE"/>
<dbReference type="EnsemblMetazoa" id="XM_021052501.2">
    <property type="protein sequence ID" value="XP_020908160.1"/>
    <property type="gene ID" value="LOC110246183"/>
</dbReference>
<dbReference type="PROSITE" id="PS00631">
    <property type="entry name" value="CYTOSOL_AP"/>
    <property type="match status" value="1"/>
</dbReference>
<reference evidence="21" key="1">
    <citation type="submission" date="2022-11" db="UniProtKB">
        <authorList>
            <consortium name="EnsemblMetazoa"/>
        </authorList>
    </citation>
    <scope>IDENTIFICATION</scope>
</reference>
<evidence type="ECO:0000313" key="21">
    <source>
        <dbReference type="EnsemblMetazoa" id="XP_020908160.1"/>
    </source>
</evidence>
<dbReference type="InterPro" id="IPR023042">
    <property type="entry name" value="Peptidase_M17_leu_NH2_pept"/>
</dbReference>
<dbReference type="InterPro" id="IPR008283">
    <property type="entry name" value="Peptidase_M17_N"/>
</dbReference>
<organism evidence="21 22">
    <name type="scientific">Exaiptasia diaphana</name>
    <name type="common">Tropical sea anemone</name>
    <name type="synonym">Aiptasia pulchella</name>
    <dbReference type="NCBI Taxonomy" id="2652724"/>
    <lineage>
        <taxon>Eukaryota</taxon>
        <taxon>Metazoa</taxon>
        <taxon>Cnidaria</taxon>
        <taxon>Anthozoa</taxon>
        <taxon>Hexacorallia</taxon>
        <taxon>Actiniaria</taxon>
        <taxon>Aiptasiidae</taxon>
        <taxon>Exaiptasia</taxon>
    </lineage>
</organism>
<dbReference type="EC" id="3.4.11.1" evidence="4"/>
<comment type="catalytic activity">
    <reaction evidence="19">
        <text>L-cysteinylglycine + H2O = L-cysteine + glycine</text>
        <dbReference type="Rhea" id="RHEA:28783"/>
        <dbReference type="ChEBI" id="CHEBI:15377"/>
        <dbReference type="ChEBI" id="CHEBI:35235"/>
        <dbReference type="ChEBI" id="CHEBI:57305"/>
        <dbReference type="ChEBI" id="CHEBI:61694"/>
    </reaction>
    <physiologicalReaction direction="left-to-right" evidence="19">
        <dbReference type="Rhea" id="RHEA:28784"/>
    </physiologicalReaction>
</comment>
<dbReference type="InterPro" id="IPR000819">
    <property type="entry name" value="Peptidase_M17_C"/>
</dbReference>
<dbReference type="CDD" id="cd00433">
    <property type="entry name" value="Peptidase_M17"/>
    <property type="match status" value="1"/>
</dbReference>
<dbReference type="GO" id="GO:0006508">
    <property type="term" value="P:proteolysis"/>
    <property type="evidence" value="ECO:0007669"/>
    <property type="project" value="UniProtKB-KW"/>
</dbReference>
<evidence type="ECO:0000313" key="22">
    <source>
        <dbReference type="Proteomes" id="UP000887567"/>
    </source>
</evidence>